<evidence type="ECO:0000256" key="10">
    <source>
        <dbReference type="ARBA" id="ARBA00022741"/>
    </source>
</evidence>
<dbReference type="CDD" id="cd00130">
    <property type="entry name" value="PAS"/>
    <property type="match status" value="5"/>
</dbReference>
<protein>
    <recommendedName>
        <fullName evidence="3">histidine kinase</fullName>
        <ecNumber evidence="3">2.7.13.3</ecNumber>
    </recommendedName>
</protein>
<evidence type="ECO:0000256" key="11">
    <source>
        <dbReference type="ARBA" id="ARBA00022777"/>
    </source>
</evidence>
<dbReference type="InterPro" id="IPR004358">
    <property type="entry name" value="Sig_transdc_His_kin-like_C"/>
</dbReference>
<evidence type="ECO:0000256" key="12">
    <source>
        <dbReference type="ARBA" id="ARBA00022989"/>
    </source>
</evidence>
<feature type="domain" description="PAC" evidence="17">
    <location>
        <begin position="252"/>
        <end position="304"/>
    </location>
</feature>
<dbReference type="PANTHER" id="PTHR43304">
    <property type="entry name" value="PHYTOCHROME-LIKE PROTEIN CPH1"/>
    <property type="match status" value="1"/>
</dbReference>
<feature type="domain" description="PAS" evidence="16">
    <location>
        <begin position="687"/>
        <end position="760"/>
    </location>
</feature>
<dbReference type="InterPro" id="IPR003661">
    <property type="entry name" value="HisK_dim/P_dom"/>
</dbReference>
<dbReference type="InterPro" id="IPR013655">
    <property type="entry name" value="PAS_fold_3"/>
</dbReference>
<feature type="domain" description="PAS" evidence="16">
    <location>
        <begin position="430"/>
        <end position="501"/>
    </location>
</feature>
<feature type="domain" description="PAS" evidence="16">
    <location>
        <begin position="181"/>
        <end position="236"/>
    </location>
</feature>
<dbReference type="SUPFAM" id="SSF46458">
    <property type="entry name" value="Globin-like"/>
    <property type="match status" value="1"/>
</dbReference>
<dbReference type="AlphaFoldDB" id="A0A7X6DTI4"/>
<dbReference type="Gene3D" id="1.10.287.130">
    <property type="match status" value="1"/>
</dbReference>
<dbReference type="InterPro" id="IPR035965">
    <property type="entry name" value="PAS-like_dom_sf"/>
</dbReference>
<feature type="domain" description="PAC" evidence="17">
    <location>
        <begin position="378"/>
        <end position="429"/>
    </location>
</feature>
<dbReference type="SMART" id="SM00387">
    <property type="entry name" value="HATPase_c"/>
    <property type="match status" value="1"/>
</dbReference>
<dbReference type="PROSITE" id="PS50113">
    <property type="entry name" value="PAC"/>
    <property type="match status" value="5"/>
</dbReference>
<evidence type="ECO:0000259" key="15">
    <source>
        <dbReference type="PROSITE" id="PS50109"/>
    </source>
</evidence>
<keyword evidence="11" id="KW-0418">Kinase</keyword>
<dbReference type="RefSeq" id="WP_168063013.1">
    <property type="nucleotide sequence ID" value="NZ_VTOW01000005.1"/>
</dbReference>
<evidence type="ECO:0000256" key="4">
    <source>
        <dbReference type="ARBA" id="ARBA00022475"/>
    </source>
</evidence>
<dbReference type="GO" id="GO:0019825">
    <property type="term" value="F:oxygen binding"/>
    <property type="evidence" value="ECO:0007669"/>
    <property type="project" value="InterPro"/>
</dbReference>
<proteinExistence type="predicted"/>
<dbReference type="EMBL" id="VTOW01000005">
    <property type="protein sequence ID" value="NKE73064.1"/>
    <property type="molecule type" value="Genomic_DNA"/>
</dbReference>
<comment type="catalytic activity">
    <reaction evidence="1">
        <text>ATP + protein L-histidine = ADP + protein N-phospho-L-histidine.</text>
        <dbReference type="EC" id="2.7.13.3"/>
    </reaction>
</comment>
<dbReference type="InterPro" id="IPR052162">
    <property type="entry name" value="Sensor_kinase/Photoreceptor"/>
</dbReference>
<feature type="domain" description="PAS" evidence="16">
    <location>
        <begin position="558"/>
        <end position="630"/>
    </location>
</feature>
<keyword evidence="19" id="KW-1185">Reference proteome</keyword>
<dbReference type="InterPro" id="IPR012292">
    <property type="entry name" value="Globin/Proto"/>
</dbReference>
<feature type="domain" description="PAC" evidence="17">
    <location>
        <begin position="504"/>
        <end position="557"/>
    </location>
</feature>
<keyword evidence="10" id="KW-0547">Nucleotide-binding</keyword>
<dbReference type="SUPFAM" id="SSF55874">
    <property type="entry name" value="ATPase domain of HSP90 chaperone/DNA topoisomerase II/histidine kinase"/>
    <property type="match status" value="1"/>
</dbReference>
<dbReference type="Pfam" id="PF11563">
    <property type="entry name" value="Protoglobin"/>
    <property type="match status" value="1"/>
</dbReference>
<dbReference type="InterPro" id="IPR036097">
    <property type="entry name" value="HisK_dim/P_sf"/>
</dbReference>
<dbReference type="SUPFAM" id="SSF55785">
    <property type="entry name" value="PYP-like sensor domain (PAS domain)"/>
    <property type="match status" value="5"/>
</dbReference>
<keyword evidence="13" id="KW-0472">Membrane</keyword>
<dbReference type="PROSITE" id="PS50112">
    <property type="entry name" value="PAS"/>
    <property type="match status" value="5"/>
</dbReference>
<dbReference type="FunFam" id="2.10.70.100:FF:000001">
    <property type="entry name" value="Sensory transduction histidine kinase"/>
    <property type="match status" value="1"/>
</dbReference>
<sequence>MDQRRIEKAIAAIVREIGVDGAEADRRRDYLKLGDRDLALLKEFHEQQAGKQVLADAFYDHLLSYDETRALLPDADTFMRLKQALASYFDRLTAGDYGDAYVQNRLRIGLTHQRIGLAPKWYFGTYAQYLSELLPKARQASGEDVPKFIETYRALLKVVFFDMGLAIDAYRHADQQAIRAAKDHLQNVISSVPLGMLLLSGDLQIISANLAFREMMGDPEKEFRGRSLFEVLPTSDLAEWATQVLGGGVHQCQTIVDVNDLKGDRRLQMITMRGVRYTEGDRARLLLVVEDITERQKAEQAVRESRDLMLDFLENANDLIQSVTPDGRFQYVNRAWLEALGYELEDLPHLTLSDLFHPDNQTHCEALFERIKKGESLRSAQMVFVTKSGRPIAVEGNINSRIENGKTVITRAIFRDVTERKQAEEELRSTEAFLNSIIENIPNMLFVKEVRELRFVRFNKAGEALLGYPREELIGKNDYDLFPEAQADFFTSKDRQVLGEGKLLDIPEEPIQTRDRGTRILHTRKIPLYDKEGRPLYLLGISEDITERKRAEDALRESKERFQLATRATNDVIWDWDLITNALWWSENFGPLLGLRLEEIPPGADSWTDRIHPDDKRRILSDVHEAIDRGGQFWSGEYRFRRGDGTYATVLDRGYIIRDEAGAPVRMIGAMMDITERRRAEEKLRQSEERFRQVAESIREVFWMTSTDKNEMIYVSPAYQEIWGISPKKLYEEPRAWLDTIHPEDRARVIAAFPKQATGEYDLQYRIIRPDGSIRWIRDRAFPIRNAAGAVYRVAGIAEDITERKQDEEALQRAYKDLKETQAYLLQSEKMASLGQMAAGVAHEINNPIGFVSSNLRTLEEYMTDLLKLVGGYESLLTAVEGGESDAIEGEKRRVRSLSKQVNVGFLLEDLSRLVGQSLDGMERVRRIVQDLKEFSHVGRAERMRINLNQGIESTLNIVWNELKYKAEVIKELGEIPEILCYPQQINQVFMNLLVNAAHAISERGKIWIRSRVEGDWIVIEIEDTGCGISEEHVKKIFDPFFTTKPVGKGTGLGLSVSYRIVQKHNGKIEVESTVGKGTKFRLLLPIDESA</sequence>
<keyword evidence="8" id="KW-0812">Transmembrane</keyword>
<evidence type="ECO:0000256" key="2">
    <source>
        <dbReference type="ARBA" id="ARBA00004429"/>
    </source>
</evidence>
<evidence type="ECO:0000256" key="1">
    <source>
        <dbReference type="ARBA" id="ARBA00000085"/>
    </source>
</evidence>
<evidence type="ECO:0000256" key="3">
    <source>
        <dbReference type="ARBA" id="ARBA00012438"/>
    </source>
</evidence>
<accession>A0A7X6DTI4</accession>
<dbReference type="SUPFAM" id="SSF47384">
    <property type="entry name" value="Homodimeric domain of signal transducing histidine kinase"/>
    <property type="match status" value="1"/>
</dbReference>
<dbReference type="NCBIfam" id="TIGR00229">
    <property type="entry name" value="sensory_box"/>
    <property type="match status" value="5"/>
</dbReference>
<dbReference type="InterPro" id="IPR005467">
    <property type="entry name" value="His_kinase_dom"/>
</dbReference>
<evidence type="ECO:0000313" key="19">
    <source>
        <dbReference type="Proteomes" id="UP000534783"/>
    </source>
</evidence>
<organism evidence="18 19">
    <name type="scientific">Candidatus Manganitrophus noduliformans</name>
    <dbReference type="NCBI Taxonomy" id="2606439"/>
    <lineage>
        <taxon>Bacteria</taxon>
        <taxon>Pseudomonadati</taxon>
        <taxon>Nitrospirota</taxon>
        <taxon>Nitrospiria</taxon>
        <taxon>Candidatus Troglogloeales</taxon>
        <taxon>Candidatus Manganitrophaceae</taxon>
        <taxon>Candidatus Manganitrophus</taxon>
    </lineage>
</organism>
<feature type="domain" description="PAS" evidence="16">
    <location>
        <begin position="305"/>
        <end position="375"/>
    </location>
</feature>
<dbReference type="Pfam" id="PF08448">
    <property type="entry name" value="PAS_4"/>
    <property type="match status" value="2"/>
</dbReference>
<dbReference type="InterPro" id="IPR003594">
    <property type="entry name" value="HATPase_dom"/>
</dbReference>
<evidence type="ECO:0000259" key="17">
    <source>
        <dbReference type="PROSITE" id="PS50113"/>
    </source>
</evidence>
<keyword evidence="14" id="KW-0175">Coiled coil</keyword>
<feature type="domain" description="PAC" evidence="17">
    <location>
        <begin position="634"/>
        <end position="686"/>
    </location>
</feature>
<dbReference type="InterPro" id="IPR044398">
    <property type="entry name" value="Globin-sensor_dom"/>
</dbReference>
<feature type="domain" description="PAC" evidence="17">
    <location>
        <begin position="761"/>
        <end position="813"/>
    </location>
</feature>
<evidence type="ECO:0000259" key="16">
    <source>
        <dbReference type="PROSITE" id="PS50112"/>
    </source>
</evidence>
<dbReference type="Pfam" id="PF02518">
    <property type="entry name" value="HATPase_c"/>
    <property type="match status" value="1"/>
</dbReference>
<gene>
    <name evidence="18" type="ORF">MNODULE_20115</name>
</gene>
<keyword evidence="5" id="KW-0997">Cell inner membrane</keyword>
<dbReference type="SMART" id="SM00091">
    <property type="entry name" value="PAS"/>
    <property type="match status" value="5"/>
</dbReference>
<dbReference type="Proteomes" id="UP000534783">
    <property type="component" value="Unassembled WGS sequence"/>
</dbReference>
<dbReference type="GO" id="GO:0020037">
    <property type="term" value="F:heme binding"/>
    <property type="evidence" value="ECO:0007669"/>
    <property type="project" value="InterPro"/>
</dbReference>
<name>A0A7X6DTI4_9BACT</name>
<feature type="coiled-coil region" evidence="14">
    <location>
        <begin position="541"/>
        <end position="568"/>
    </location>
</feature>
<comment type="subcellular location">
    <subcellularLocation>
        <location evidence="2">Cell inner membrane</location>
        <topology evidence="2">Multi-pass membrane protein</topology>
    </subcellularLocation>
</comment>
<dbReference type="PANTHER" id="PTHR43304:SF1">
    <property type="entry name" value="PAC DOMAIN-CONTAINING PROTEIN"/>
    <property type="match status" value="1"/>
</dbReference>
<evidence type="ECO:0000256" key="6">
    <source>
        <dbReference type="ARBA" id="ARBA00022553"/>
    </source>
</evidence>
<evidence type="ECO:0000256" key="9">
    <source>
        <dbReference type="ARBA" id="ARBA00022737"/>
    </source>
</evidence>
<dbReference type="GO" id="GO:0000166">
    <property type="term" value="F:nucleotide binding"/>
    <property type="evidence" value="ECO:0007669"/>
    <property type="project" value="UniProtKB-KW"/>
</dbReference>
<comment type="caution">
    <text evidence="18">The sequence shown here is derived from an EMBL/GenBank/DDBJ whole genome shotgun (WGS) entry which is preliminary data.</text>
</comment>
<reference evidence="18 19" key="1">
    <citation type="journal article" date="2020" name="Nature">
        <title>Bacterial chemolithoautotrophy via manganese oxidation.</title>
        <authorList>
            <person name="Yu H."/>
            <person name="Leadbetter J.R."/>
        </authorList>
    </citation>
    <scope>NUCLEOTIDE SEQUENCE [LARGE SCALE GENOMIC DNA]</scope>
    <source>
        <strain evidence="18 19">Mn-1</strain>
    </source>
</reference>
<dbReference type="Pfam" id="PF08447">
    <property type="entry name" value="PAS_3"/>
    <property type="match status" value="2"/>
</dbReference>
<dbReference type="InterPro" id="IPR013656">
    <property type="entry name" value="PAS_4"/>
</dbReference>
<dbReference type="InterPro" id="IPR000700">
    <property type="entry name" value="PAS-assoc_C"/>
</dbReference>
<dbReference type="PROSITE" id="PS50109">
    <property type="entry name" value="HIS_KIN"/>
    <property type="match status" value="1"/>
</dbReference>
<feature type="domain" description="Histidine kinase" evidence="15">
    <location>
        <begin position="840"/>
        <end position="1089"/>
    </location>
</feature>
<keyword evidence="12" id="KW-1133">Transmembrane helix</keyword>
<dbReference type="Gene3D" id="3.30.450.20">
    <property type="entry name" value="PAS domain"/>
    <property type="match status" value="5"/>
</dbReference>
<dbReference type="InterPro" id="IPR009050">
    <property type="entry name" value="Globin-like_sf"/>
</dbReference>
<dbReference type="SMART" id="SM00086">
    <property type="entry name" value="PAC"/>
    <property type="match status" value="5"/>
</dbReference>
<evidence type="ECO:0000256" key="13">
    <source>
        <dbReference type="ARBA" id="ARBA00023136"/>
    </source>
</evidence>
<dbReference type="GO" id="GO:0000155">
    <property type="term" value="F:phosphorelay sensor kinase activity"/>
    <property type="evidence" value="ECO:0007669"/>
    <property type="project" value="InterPro"/>
</dbReference>
<dbReference type="Pfam" id="PF13426">
    <property type="entry name" value="PAS_9"/>
    <property type="match status" value="1"/>
</dbReference>
<evidence type="ECO:0000256" key="7">
    <source>
        <dbReference type="ARBA" id="ARBA00022679"/>
    </source>
</evidence>
<keyword evidence="7" id="KW-0808">Transferase</keyword>
<evidence type="ECO:0000256" key="14">
    <source>
        <dbReference type="SAM" id="Coils"/>
    </source>
</evidence>
<evidence type="ECO:0000256" key="5">
    <source>
        <dbReference type="ARBA" id="ARBA00022519"/>
    </source>
</evidence>
<dbReference type="InterPro" id="IPR001610">
    <property type="entry name" value="PAC"/>
</dbReference>
<dbReference type="Gene3D" id="1.10.490.10">
    <property type="entry name" value="Globins"/>
    <property type="match status" value="1"/>
</dbReference>
<keyword evidence="4" id="KW-1003">Cell membrane</keyword>
<keyword evidence="6" id="KW-0597">Phosphoprotein</keyword>
<keyword evidence="9" id="KW-0677">Repeat</keyword>
<dbReference type="InterPro" id="IPR036890">
    <property type="entry name" value="HATPase_C_sf"/>
</dbReference>
<dbReference type="Gene3D" id="3.30.565.10">
    <property type="entry name" value="Histidine kinase-like ATPase, C-terminal domain"/>
    <property type="match status" value="1"/>
</dbReference>
<dbReference type="PRINTS" id="PR00344">
    <property type="entry name" value="BCTRLSENSOR"/>
</dbReference>
<dbReference type="InterPro" id="IPR000014">
    <property type="entry name" value="PAS"/>
</dbReference>
<evidence type="ECO:0000313" key="18">
    <source>
        <dbReference type="EMBL" id="NKE73064.1"/>
    </source>
</evidence>
<dbReference type="EC" id="2.7.13.3" evidence="3"/>
<dbReference type="GO" id="GO:0005886">
    <property type="term" value="C:plasma membrane"/>
    <property type="evidence" value="ECO:0007669"/>
    <property type="project" value="UniProtKB-SubCell"/>
</dbReference>
<dbReference type="CDD" id="cd00082">
    <property type="entry name" value="HisKA"/>
    <property type="match status" value="1"/>
</dbReference>
<evidence type="ECO:0000256" key="8">
    <source>
        <dbReference type="ARBA" id="ARBA00022692"/>
    </source>
</evidence>